<name>A0A8X6KZ72_TRICU</name>
<evidence type="ECO:0000313" key="1">
    <source>
        <dbReference type="EMBL" id="GFQ91910.1"/>
    </source>
</evidence>
<proteinExistence type="predicted"/>
<keyword evidence="2" id="KW-1185">Reference proteome</keyword>
<dbReference type="EMBL" id="BMAO01033797">
    <property type="protein sequence ID" value="GFQ91910.1"/>
    <property type="molecule type" value="Genomic_DNA"/>
</dbReference>
<comment type="caution">
    <text evidence="1">The sequence shown here is derived from an EMBL/GenBank/DDBJ whole genome shotgun (WGS) entry which is preliminary data.</text>
</comment>
<gene>
    <name evidence="1" type="ORF">TNCT_458061</name>
</gene>
<dbReference type="Proteomes" id="UP000887116">
    <property type="component" value="Unassembled WGS sequence"/>
</dbReference>
<dbReference type="OrthoDB" id="10326267at2759"/>
<accession>A0A8X6KZ72</accession>
<dbReference type="AlphaFoldDB" id="A0A8X6KZ72"/>
<evidence type="ECO:0000313" key="2">
    <source>
        <dbReference type="Proteomes" id="UP000887116"/>
    </source>
</evidence>
<protein>
    <submittedName>
        <fullName evidence="1">Uncharacterized protein</fullName>
    </submittedName>
</protein>
<organism evidence="1 2">
    <name type="scientific">Trichonephila clavata</name>
    <name type="common">Joro spider</name>
    <name type="synonym">Nephila clavata</name>
    <dbReference type="NCBI Taxonomy" id="2740835"/>
    <lineage>
        <taxon>Eukaryota</taxon>
        <taxon>Metazoa</taxon>
        <taxon>Ecdysozoa</taxon>
        <taxon>Arthropoda</taxon>
        <taxon>Chelicerata</taxon>
        <taxon>Arachnida</taxon>
        <taxon>Araneae</taxon>
        <taxon>Araneomorphae</taxon>
        <taxon>Entelegynae</taxon>
        <taxon>Araneoidea</taxon>
        <taxon>Nephilidae</taxon>
        <taxon>Trichonephila</taxon>
    </lineage>
</organism>
<reference evidence="1" key="1">
    <citation type="submission" date="2020-07" db="EMBL/GenBank/DDBJ databases">
        <title>Multicomponent nature underlies the extraordinary mechanical properties of spider dragline silk.</title>
        <authorList>
            <person name="Kono N."/>
            <person name="Nakamura H."/>
            <person name="Mori M."/>
            <person name="Yoshida Y."/>
            <person name="Ohtoshi R."/>
            <person name="Malay A.D."/>
            <person name="Moran D.A.P."/>
            <person name="Tomita M."/>
            <person name="Numata K."/>
            <person name="Arakawa K."/>
        </authorList>
    </citation>
    <scope>NUCLEOTIDE SEQUENCE</scope>
</reference>
<sequence length="250" mass="28122">MHCSTERVRTTQGQRCDWPGFHRFSEDWGGNGVLHPPARRSLDKEQKGLRGDFSGSGNGGFQQFWFRDKEKPRRCVGGGVELPVRVQIEGRLLPLKRKLQKGGIVGAEIAMVYFFFWEIRTNSHPDVRSNPVVGNKVISSTSKRMCMRDILRPVKLIGIVLGNSIEIRGLETDNLLWLYCFGRKSDSPSLKGNVSPIDSLCLFFLKANDGAVVCWNCYPIDCVLGMLRKCSLRAVGNTDFAWLVSNNVEI</sequence>